<evidence type="ECO:0000313" key="7">
    <source>
        <dbReference type="Proteomes" id="UP000182658"/>
    </source>
</evidence>
<evidence type="ECO:0000313" key="6">
    <source>
        <dbReference type="EMBL" id="OIW22701.1"/>
    </source>
</evidence>
<dbReference type="GO" id="GO:0008061">
    <property type="term" value="F:chitin binding"/>
    <property type="evidence" value="ECO:0007669"/>
    <property type="project" value="UniProtKB-KW"/>
</dbReference>
<proteinExistence type="inferred from homology"/>
<dbReference type="STRING" id="1408157.A0A1J7I5H4"/>
<accession>A0A1J7I5H4</accession>
<protein>
    <recommendedName>
        <fullName evidence="5">LysM domain-containing protein</fullName>
    </recommendedName>
</protein>
<dbReference type="AlphaFoldDB" id="A0A1J7I5H4"/>
<dbReference type="InterPro" id="IPR052210">
    <property type="entry name" value="LysM1-like"/>
</dbReference>
<dbReference type="SUPFAM" id="SSF54106">
    <property type="entry name" value="LysM domain"/>
    <property type="match status" value="1"/>
</dbReference>
<evidence type="ECO:0000256" key="4">
    <source>
        <dbReference type="SAM" id="SignalP"/>
    </source>
</evidence>
<keyword evidence="1" id="KW-0147">Chitin-binding</keyword>
<feature type="chain" id="PRO_5012182177" description="LysM domain-containing protein" evidence="4">
    <location>
        <begin position="20"/>
        <end position="144"/>
    </location>
</feature>
<feature type="signal peptide" evidence="4">
    <location>
        <begin position="1"/>
        <end position="19"/>
    </location>
</feature>
<comment type="similarity">
    <text evidence="3">Belongs to the secreted LysM effector family.</text>
</comment>
<keyword evidence="2" id="KW-0843">Virulence</keyword>
<keyword evidence="7" id="KW-1185">Reference proteome</keyword>
<dbReference type="PANTHER" id="PTHR34997">
    <property type="entry name" value="AM15"/>
    <property type="match status" value="1"/>
</dbReference>
<evidence type="ECO:0000256" key="1">
    <source>
        <dbReference type="ARBA" id="ARBA00022669"/>
    </source>
</evidence>
<evidence type="ECO:0000256" key="2">
    <source>
        <dbReference type="ARBA" id="ARBA00023026"/>
    </source>
</evidence>
<reference evidence="6 7" key="1">
    <citation type="submission" date="2016-10" db="EMBL/GenBank/DDBJ databases">
        <title>Draft genome sequence of Coniochaeta ligniaria NRRL30616, a lignocellulolytic fungus for bioabatement of inhibitors in plant biomass hydrolysates.</title>
        <authorList>
            <consortium name="DOE Joint Genome Institute"/>
            <person name="Jimenez D.J."/>
            <person name="Hector R.E."/>
            <person name="Riley R."/>
            <person name="Sun H."/>
            <person name="Grigoriev I.V."/>
            <person name="Van Elsas J.D."/>
            <person name="Nichols N.N."/>
        </authorList>
    </citation>
    <scope>NUCLEOTIDE SEQUENCE [LARGE SCALE GENOMIC DNA]</scope>
    <source>
        <strain evidence="6 7">NRRL 30616</strain>
    </source>
</reference>
<evidence type="ECO:0000259" key="5">
    <source>
        <dbReference type="PROSITE" id="PS51782"/>
    </source>
</evidence>
<dbReference type="Proteomes" id="UP000182658">
    <property type="component" value="Unassembled WGS sequence"/>
</dbReference>
<evidence type="ECO:0000256" key="3">
    <source>
        <dbReference type="ARBA" id="ARBA00044955"/>
    </source>
</evidence>
<dbReference type="InParanoid" id="A0A1J7I5H4"/>
<dbReference type="CDD" id="cd00118">
    <property type="entry name" value="LysM"/>
    <property type="match status" value="1"/>
</dbReference>
<feature type="domain" description="LysM" evidence="5">
    <location>
        <begin position="42"/>
        <end position="89"/>
    </location>
</feature>
<dbReference type="InterPro" id="IPR036779">
    <property type="entry name" value="LysM_dom_sf"/>
</dbReference>
<dbReference type="InterPro" id="IPR018392">
    <property type="entry name" value="LysM"/>
</dbReference>
<dbReference type="PROSITE" id="PS51782">
    <property type="entry name" value="LYSM"/>
    <property type="match status" value="1"/>
</dbReference>
<dbReference type="EMBL" id="KV875111">
    <property type="protein sequence ID" value="OIW22701.1"/>
    <property type="molecule type" value="Genomic_DNA"/>
</dbReference>
<name>A0A1J7I5H4_9PEZI</name>
<organism evidence="6 7">
    <name type="scientific">Coniochaeta ligniaria NRRL 30616</name>
    <dbReference type="NCBI Taxonomy" id="1408157"/>
    <lineage>
        <taxon>Eukaryota</taxon>
        <taxon>Fungi</taxon>
        <taxon>Dikarya</taxon>
        <taxon>Ascomycota</taxon>
        <taxon>Pezizomycotina</taxon>
        <taxon>Sordariomycetes</taxon>
        <taxon>Sordariomycetidae</taxon>
        <taxon>Coniochaetales</taxon>
        <taxon>Coniochaetaceae</taxon>
        <taxon>Coniochaeta</taxon>
    </lineage>
</organism>
<dbReference type="Pfam" id="PF01476">
    <property type="entry name" value="LysM"/>
    <property type="match status" value="1"/>
</dbReference>
<keyword evidence="4" id="KW-0732">Signal</keyword>
<dbReference type="Gene3D" id="3.10.350.10">
    <property type="entry name" value="LysM domain"/>
    <property type="match status" value="1"/>
</dbReference>
<dbReference type="OrthoDB" id="2281372at2759"/>
<dbReference type="PANTHER" id="PTHR34997:SF1">
    <property type="entry name" value="PEPTIDOGLYCAN-BINDING LYSIN DOMAIN"/>
    <property type="match status" value="1"/>
</dbReference>
<sequence>MQPLIILSLLAHLLSLAVADYFPVSETWPAPRQPGWDHKCTEWTKAQAGDTCWQIASKLNIDLGDFMHMNPQLQGDCVHNLWAGYWYCLGYYTPPSPGPEPSTMPPPANTETDFTTKSTNAASFSVITITTQFVRESKPPVHIY</sequence>
<gene>
    <name evidence="6" type="ORF">CONLIGDRAFT_650375</name>
</gene>